<dbReference type="AlphaFoldDB" id="A0A2D2AYH4"/>
<feature type="transmembrane region" description="Helical" evidence="1">
    <location>
        <begin position="51"/>
        <end position="72"/>
    </location>
</feature>
<organism evidence="2 3">
    <name type="scientific">Caulobacter mirabilis</name>
    <dbReference type="NCBI Taxonomy" id="69666"/>
    <lineage>
        <taxon>Bacteria</taxon>
        <taxon>Pseudomonadati</taxon>
        <taxon>Pseudomonadota</taxon>
        <taxon>Alphaproteobacteria</taxon>
        <taxon>Caulobacterales</taxon>
        <taxon>Caulobacteraceae</taxon>
        <taxon>Caulobacter</taxon>
    </lineage>
</organism>
<keyword evidence="1" id="KW-0812">Transmembrane</keyword>
<dbReference type="Proteomes" id="UP000228945">
    <property type="component" value="Chromosome"/>
</dbReference>
<evidence type="ECO:0000313" key="2">
    <source>
        <dbReference type="EMBL" id="ATQ43069.1"/>
    </source>
</evidence>
<evidence type="ECO:0000313" key="3">
    <source>
        <dbReference type="Proteomes" id="UP000228945"/>
    </source>
</evidence>
<dbReference type="RefSeq" id="WP_099622320.1">
    <property type="nucleotide sequence ID" value="NZ_CP024201.1"/>
</dbReference>
<gene>
    <name evidence="2" type="ORF">CSW64_11925</name>
</gene>
<evidence type="ECO:0008006" key="4">
    <source>
        <dbReference type="Google" id="ProtNLM"/>
    </source>
</evidence>
<keyword evidence="3" id="KW-1185">Reference proteome</keyword>
<name>A0A2D2AYH4_9CAUL</name>
<sequence length="87" mass="10249">MDEAELFKKRVAYIDTLRGLYRRERLIGFLAVLAGAGLIVPSRFVFAWPHWVIWAGYGLIAVGWVLMIYVIWRRTQWRRANPFNPNV</sequence>
<accession>A0A2D2AYH4</accession>
<proteinExistence type="predicted"/>
<keyword evidence="1" id="KW-1133">Transmembrane helix</keyword>
<evidence type="ECO:0000256" key="1">
    <source>
        <dbReference type="SAM" id="Phobius"/>
    </source>
</evidence>
<dbReference type="KEGG" id="cmb:CSW64_11925"/>
<reference evidence="2 3" key="1">
    <citation type="submission" date="2017-10" db="EMBL/GenBank/DDBJ databases">
        <title>Genome sequence of Caulobacter mirabilis FWC38.</title>
        <authorList>
            <person name="Fiebig A."/>
            <person name="Crosson S."/>
        </authorList>
    </citation>
    <scope>NUCLEOTIDE SEQUENCE [LARGE SCALE GENOMIC DNA]</scope>
    <source>
        <strain evidence="2 3">FWC 38</strain>
    </source>
</reference>
<dbReference type="EMBL" id="CP024201">
    <property type="protein sequence ID" value="ATQ43069.1"/>
    <property type="molecule type" value="Genomic_DNA"/>
</dbReference>
<keyword evidence="1" id="KW-0472">Membrane</keyword>
<dbReference type="OrthoDB" id="7190244at2"/>
<protein>
    <recommendedName>
        <fullName evidence="4">2TM domain-containing protein</fullName>
    </recommendedName>
</protein>
<feature type="transmembrane region" description="Helical" evidence="1">
    <location>
        <begin position="26"/>
        <end position="45"/>
    </location>
</feature>